<dbReference type="Pfam" id="PF06831">
    <property type="entry name" value="H2TH"/>
    <property type="match status" value="1"/>
</dbReference>
<evidence type="ECO:0000256" key="13">
    <source>
        <dbReference type="ARBA" id="ARBA00023295"/>
    </source>
</evidence>
<feature type="binding site" evidence="15">
    <location>
        <position position="109"/>
    </location>
    <ligand>
        <name>DNA</name>
        <dbReference type="ChEBI" id="CHEBI:16991"/>
    </ligand>
</feature>
<dbReference type="InterPro" id="IPR010979">
    <property type="entry name" value="Ribosomal_uS13-like_H2TH"/>
</dbReference>
<evidence type="ECO:0000256" key="10">
    <source>
        <dbReference type="ARBA" id="ARBA00023204"/>
    </source>
</evidence>
<evidence type="ECO:0000256" key="14">
    <source>
        <dbReference type="ARBA" id="ARBA00044632"/>
    </source>
</evidence>
<comment type="subunit">
    <text evidence="3 15">Monomer.</text>
</comment>
<feature type="domain" description="Formamidopyrimidine-DNA glycosylase catalytic" evidence="17">
    <location>
        <begin position="2"/>
        <end position="112"/>
    </location>
</feature>
<dbReference type="SUPFAM" id="SSF57716">
    <property type="entry name" value="Glucocorticoid receptor-like (DNA-binding domain)"/>
    <property type="match status" value="1"/>
</dbReference>
<dbReference type="SUPFAM" id="SSF46946">
    <property type="entry name" value="S13-like H2TH domain"/>
    <property type="match status" value="1"/>
</dbReference>
<dbReference type="Gene3D" id="1.10.8.50">
    <property type="match status" value="1"/>
</dbReference>
<keyword evidence="8 15" id="KW-0862">Zinc</keyword>
<gene>
    <name evidence="15" type="primary">mutM</name>
    <name evidence="15" type="synonym">fpg</name>
    <name evidence="18" type="ORF">SAMN02745213_00145</name>
</gene>
<evidence type="ECO:0000313" key="19">
    <source>
        <dbReference type="Proteomes" id="UP000242432"/>
    </source>
</evidence>
<comment type="catalytic activity">
    <reaction evidence="1 15">
        <text>Hydrolysis of DNA containing ring-opened 7-methylguanine residues, releasing 2,6-diamino-4-hydroxy-5-(N-methyl)formamidopyrimidine.</text>
        <dbReference type="EC" id="3.2.2.23"/>
    </reaction>
</comment>
<feature type="active site" description="Proton donor" evidence="15">
    <location>
        <position position="3"/>
    </location>
</feature>
<evidence type="ECO:0000256" key="4">
    <source>
        <dbReference type="ARBA" id="ARBA00022723"/>
    </source>
</evidence>
<evidence type="ECO:0000259" key="17">
    <source>
        <dbReference type="PROSITE" id="PS51068"/>
    </source>
</evidence>
<dbReference type="Gene3D" id="3.20.190.10">
    <property type="entry name" value="MutM-like, N-terminal"/>
    <property type="match status" value="1"/>
</dbReference>
<evidence type="ECO:0000256" key="2">
    <source>
        <dbReference type="ARBA" id="ARBA00009409"/>
    </source>
</evidence>
<evidence type="ECO:0000256" key="5">
    <source>
        <dbReference type="ARBA" id="ARBA00022763"/>
    </source>
</evidence>
<feature type="binding site" evidence="15">
    <location>
        <position position="90"/>
    </location>
    <ligand>
        <name>DNA</name>
        <dbReference type="ChEBI" id="CHEBI:16991"/>
    </ligand>
</feature>
<dbReference type="InterPro" id="IPR015887">
    <property type="entry name" value="DNA_glyclase_Znf_dom_DNA_BS"/>
</dbReference>
<comment type="caution">
    <text evidence="15">Lacks conserved residue(s) required for the propagation of feature annotation.</text>
</comment>
<comment type="cofactor">
    <cofactor evidence="15">
        <name>Zn(2+)</name>
        <dbReference type="ChEBI" id="CHEBI:29105"/>
    </cofactor>
    <text evidence="15">Binds 1 zinc ion per subunit.</text>
</comment>
<feature type="active site" description="Schiff-base intermediate with DNA" evidence="15">
    <location>
        <position position="2"/>
    </location>
</feature>
<dbReference type="InterPro" id="IPR035937">
    <property type="entry name" value="FPG_N"/>
</dbReference>
<dbReference type="InterPro" id="IPR012319">
    <property type="entry name" value="FPG_cat"/>
</dbReference>
<comment type="function">
    <text evidence="15">Involved in base excision repair of DNA damaged by oxidation or by mutagenic agents. Acts as DNA glycosylase that recognizes and removes damaged bases. Has a preference for oxidized purines, such as 7,8-dihydro-8-oxoguanine (8-oxoG). Has AP (apurinic/apyrimidinic) lyase activity and introduces nicks in the DNA strand. Cleaves the DNA backbone by beta-delta elimination to generate a single-strand break at the site of the removed base with both 3'- and 5'-phosphates.</text>
</comment>
<keyword evidence="10 15" id="KW-0234">DNA repair</keyword>
<evidence type="ECO:0000256" key="3">
    <source>
        <dbReference type="ARBA" id="ARBA00011245"/>
    </source>
</evidence>
<reference evidence="19" key="1">
    <citation type="submission" date="2017-02" db="EMBL/GenBank/DDBJ databases">
        <authorList>
            <person name="Varghese N."/>
            <person name="Submissions S."/>
        </authorList>
    </citation>
    <scope>NUCLEOTIDE SEQUENCE [LARGE SCALE GENOMIC DNA]</scope>
    <source>
        <strain evidence="19">DSM 3072</strain>
    </source>
</reference>
<dbReference type="PROSITE" id="PS51066">
    <property type="entry name" value="ZF_FPG_2"/>
    <property type="match status" value="1"/>
</dbReference>
<comment type="catalytic activity">
    <reaction evidence="14 15">
        <text>2'-deoxyribonucleotide-(2'-deoxyribose 5'-phosphate)-2'-deoxyribonucleotide-DNA = a 3'-end 2'-deoxyribonucleotide-(2,3-dehydro-2,3-deoxyribose 5'-phosphate)-DNA + a 5'-end 5'-phospho-2'-deoxyribonucleoside-DNA + H(+)</text>
        <dbReference type="Rhea" id="RHEA:66592"/>
        <dbReference type="Rhea" id="RHEA-COMP:13180"/>
        <dbReference type="Rhea" id="RHEA-COMP:16897"/>
        <dbReference type="Rhea" id="RHEA-COMP:17067"/>
        <dbReference type="ChEBI" id="CHEBI:15378"/>
        <dbReference type="ChEBI" id="CHEBI:136412"/>
        <dbReference type="ChEBI" id="CHEBI:157695"/>
        <dbReference type="ChEBI" id="CHEBI:167181"/>
        <dbReference type="EC" id="4.2.99.18"/>
    </reaction>
</comment>
<evidence type="ECO:0000256" key="9">
    <source>
        <dbReference type="ARBA" id="ARBA00023125"/>
    </source>
</evidence>
<evidence type="ECO:0000256" key="11">
    <source>
        <dbReference type="ARBA" id="ARBA00023239"/>
    </source>
</evidence>
<dbReference type="Pfam" id="PF06827">
    <property type="entry name" value="zf-FPG_IleRS"/>
    <property type="match status" value="1"/>
</dbReference>
<evidence type="ECO:0000256" key="6">
    <source>
        <dbReference type="ARBA" id="ARBA00022771"/>
    </source>
</evidence>
<evidence type="ECO:0000256" key="1">
    <source>
        <dbReference type="ARBA" id="ARBA00001668"/>
    </source>
</evidence>
<dbReference type="Pfam" id="PF01149">
    <property type="entry name" value="Fapy_DNA_glyco"/>
    <property type="match status" value="1"/>
</dbReference>
<sequence length="272" mass="30981">MPELPEVEVTKRGIEKPLLNAIISSIYFDDKSLRKPFSPDLKKLEKARVLKIERRAKYILITTTNGYLLLHLGMTGHLRVLDQKTPMDTHDHFEISLQSGVSIRYNDIRRFGLVLYFDKTQDPYQCEPLKSLGPEPFSEEFTSEYLYSRLHRLKKSIKQALMDNSIVVGVGNIYASEVLFLTKISPLTPSNKITQKQCDSLVEQIPLLLKESIKKGGTTIRDFSGADGKLGYFVQNLYVYGHEGEPCRICGTKIVSTVQGQRSTFYCPHCQK</sequence>
<dbReference type="GO" id="GO:0008270">
    <property type="term" value="F:zinc ion binding"/>
    <property type="evidence" value="ECO:0007669"/>
    <property type="project" value="UniProtKB-UniRule"/>
</dbReference>
<dbReference type="GO" id="GO:0003684">
    <property type="term" value="F:damaged DNA binding"/>
    <property type="evidence" value="ECO:0007669"/>
    <property type="project" value="InterPro"/>
</dbReference>
<dbReference type="SUPFAM" id="SSF81624">
    <property type="entry name" value="N-terminal domain of MutM-like DNA repair proteins"/>
    <property type="match status" value="1"/>
</dbReference>
<dbReference type="GO" id="GO:0140078">
    <property type="term" value="F:class I DNA-(apurinic or apyrimidinic site) endonuclease activity"/>
    <property type="evidence" value="ECO:0007669"/>
    <property type="project" value="UniProtKB-EC"/>
</dbReference>
<keyword evidence="9 15" id="KW-0238">DNA-binding</keyword>
<keyword evidence="4 15" id="KW-0479">Metal-binding</keyword>
<protein>
    <recommendedName>
        <fullName evidence="15">Formamidopyrimidine-DNA glycosylase</fullName>
        <shortName evidence="15">Fapy-DNA glycosylase</shortName>
        <ecNumber evidence="15">3.2.2.23</ecNumber>
    </recommendedName>
    <alternativeName>
        <fullName evidence="15">DNA-(apurinic or apyrimidinic site) lyase MutM</fullName>
        <shortName evidence="15">AP lyase MutM</shortName>
        <ecNumber evidence="15">4.2.99.18</ecNumber>
    </alternativeName>
</protein>
<evidence type="ECO:0000313" key="18">
    <source>
        <dbReference type="EMBL" id="SKA57157.1"/>
    </source>
</evidence>
<dbReference type="GO" id="GO:0006284">
    <property type="term" value="P:base-excision repair"/>
    <property type="evidence" value="ECO:0007669"/>
    <property type="project" value="InterPro"/>
</dbReference>
<name>A0A1T4UWV0_9GAMM</name>
<dbReference type="NCBIfam" id="NF002211">
    <property type="entry name" value="PRK01103.1"/>
    <property type="match status" value="1"/>
</dbReference>
<dbReference type="PROSITE" id="PS51068">
    <property type="entry name" value="FPG_CAT"/>
    <property type="match status" value="1"/>
</dbReference>
<dbReference type="AlphaFoldDB" id="A0A1T4UWV0"/>
<accession>A0A1T4UWV0</accession>
<organism evidence="18 19">
    <name type="scientific">Succinivibrio dextrinosolvens DSM 3072</name>
    <dbReference type="NCBI Taxonomy" id="1123324"/>
    <lineage>
        <taxon>Bacteria</taxon>
        <taxon>Pseudomonadati</taxon>
        <taxon>Pseudomonadota</taxon>
        <taxon>Gammaproteobacteria</taxon>
        <taxon>Aeromonadales</taxon>
        <taxon>Succinivibrionaceae</taxon>
        <taxon>Succinivibrio</taxon>
    </lineage>
</organism>
<dbReference type="Proteomes" id="UP000242432">
    <property type="component" value="Unassembled WGS sequence"/>
</dbReference>
<dbReference type="InterPro" id="IPR000214">
    <property type="entry name" value="Znf_DNA_glyclase/AP_lyase"/>
</dbReference>
<dbReference type="RefSeq" id="WP_078927789.1">
    <property type="nucleotide sequence ID" value="NZ_FUXX01000002.1"/>
</dbReference>
<keyword evidence="12 15" id="KW-0511">Multifunctional enzyme</keyword>
<feature type="active site" description="Proton donor; for delta-elimination activity" evidence="15">
    <location>
        <position position="262"/>
    </location>
</feature>
<evidence type="ECO:0000256" key="15">
    <source>
        <dbReference type="HAMAP-Rule" id="MF_00103"/>
    </source>
</evidence>
<dbReference type="SMART" id="SM00898">
    <property type="entry name" value="Fapy_DNA_glyco"/>
    <property type="match status" value="1"/>
</dbReference>
<keyword evidence="7 15" id="KW-0378">Hydrolase</keyword>
<dbReference type="InterPro" id="IPR010663">
    <property type="entry name" value="Znf_FPG/IleRS"/>
</dbReference>
<dbReference type="EC" id="4.2.99.18" evidence="15"/>
<dbReference type="PROSITE" id="PS01242">
    <property type="entry name" value="ZF_FPG_1"/>
    <property type="match status" value="1"/>
</dbReference>
<dbReference type="STRING" id="83771.SAMN02910357_00754"/>
<dbReference type="InterPro" id="IPR015886">
    <property type="entry name" value="H2TH_FPG"/>
</dbReference>
<dbReference type="HAMAP" id="MF_00103">
    <property type="entry name" value="Fapy_DNA_glycosyl"/>
    <property type="match status" value="1"/>
</dbReference>
<keyword evidence="6 15" id="KW-0863">Zinc-finger</keyword>
<dbReference type="NCBIfam" id="TIGR00577">
    <property type="entry name" value="fpg"/>
    <property type="match status" value="1"/>
</dbReference>
<dbReference type="FunFam" id="1.10.8.50:FF:000003">
    <property type="entry name" value="Formamidopyrimidine-DNA glycosylase"/>
    <property type="match status" value="1"/>
</dbReference>
<keyword evidence="11 15" id="KW-0456">Lyase</keyword>
<evidence type="ECO:0000256" key="8">
    <source>
        <dbReference type="ARBA" id="ARBA00022833"/>
    </source>
</evidence>
<dbReference type="EMBL" id="FUXX01000002">
    <property type="protein sequence ID" value="SKA57157.1"/>
    <property type="molecule type" value="Genomic_DNA"/>
</dbReference>
<evidence type="ECO:0000259" key="16">
    <source>
        <dbReference type="PROSITE" id="PS51066"/>
    </source>
</evidence>
<dbReference type="GO" id="GO:0034039">
    <property type="term" value="F:8-oxo-7,8-dihydroguanine DNA N-glycosylase activity"/>
    <property type="evidence" value="ECO:0007669"/>
    <property type="project" value="TreeGrafter"/>
</dbReference>
<dbReference type="InterPro" id="IPR020629">
    <property type="entry name" value="FPG_Glyclase"/>
</dbReference>
<keyword evidence="19" id="KW-1185">Reference proteome</keyword>
<dbReference type="CDD" id="cd08966">
    <property type="entry name" value="EcFpg-like_N"/>
    <property type="match status" value="1"/>
</dbReference>
<dbReference type="EC" id="3.2.2.23" evidence="15"/>
<dbReference type="PANTHER" id="PTHR22993">
    <property type="entry name" value="FORMAMIDOPYRIMIDINE-DNA GLYCOSYLASE"/>
    <property type="match status" value="1"/>
</dbReference>
<evidence type="ECO:0000256" key="12">
    <source>
        <dbReference type="ARBA" id="ARBA00023268"/>
    </source>
</evidence>
<comment type="similarity">
    <text evidence="2 15">Belongs to the FPG family.</text>
</comment>
<proteinExistence type="inferred from homology"/>
<keyword evidence="13 15" id="KW-0326">Glycosidase</keyword>
<dbReference type="SMART" id="SM01232">
    <property type="entry name" value="H2TH"/>
    <property type="match status" value="1"/>
</dbReference>
<keyword evidence="5 15" id="KW-0227">DNA damage</keyword>
<feature type="domain" description="FPG-type" evidence="16">
    <location>
        <begin position="238"/>
        <end position="272"/>
    </location>
</feature>
<feature type="active site" description="Proton donor; for beta-elimination activity" evidence="15">
    <location>
        <position position="57"/>
    </location>
</feature>
<dbReference type="PANTHER" id="PTHR22993:SF9">
    <property type="entry name" value="FORMAMIDOPYRIMIDINE-DNA GLYCOSYLASE"/>
    <property type="match status" value="1"/>
</dbReference>
<evidence type="ECO:0000256" key="7">
    <source>
        <dbReference type="ARBA" id="ARBA00022801"/>
    </source>
</evidence>